<dbReference type="Proteomes" id="UP001169006">
    <property type="component" value="Unassembled WGS sequence"/>
</dbReference>
<proteinExistence type="predicted"/>
<comment type="caution">
    <text evidence="1">The sequence shown here is derived from an EMBL/GenBank/DDBJ whole genome shotgun (WGS) entry which is preliminary data.</text>
</comment>
<gene>
    <name evidence="1" type="ORF">Q2T52_26250</name>
</gene>
<evidence type="ECO:0000313" key="2">
    <source>
        <dbReference type="Proteomes" id="UP001169006"/>
    </source>
</evidence>
<dbReference type="SUPFAM" id="SSF56281">
    <property type="entry name" value="Metallo-hydrolase/oxidoreductase"/>
    <property type="match status" value="1"/>
</dbReference>
<name>A0ABT8T5C2_9HYPH</name>
<dbReference type="EMBL" id="JAUKWQ010000018">
    <property type="protein sequence ID" value="MDO1585605.1"/>
    <property type="molecule type" value="Genomic_DNA"/>
</dbReference>
<evidence type="ECO:0000313" key="1">
    <source>
        <dbReference type="EMBL" id="MDO1585605.1"/>
    </source>
</evidence>
<reference evidence="1" key="1">
    <citation type="journal article" date="2015" name="Int. J. Syst. Evol. Microbiol.">
        <title>Rhizobium oryzicola sp. nov., potential plant-growth-promoting endophytic bacteria isolated from rice roots.</title>
        <authorList>
            <person name="Zhang X.X."/>
            <person name="Gao J.S."/>
            <person name="Cao Y.H."/>
            <person name="Sheirdil R.A."/>
            <person name="Wang X.C."/>
            <person name="Zhang L."/>
        </authorList>
    </citation>
    <scope>NUCLEOTIDE SEQUENCE</scope>
    <source>
        <strain evidence="1">05753</strain>
    </source>
</reference>
<protein>
    <recommendedName>
        <fullName evidence="3">MBL fold metallo-hydrolase</fullName>
    </recommendedName>
</protein>
<organism evidence="1 2">
    <name type="scientific">Rhizobium oryzicola</name>
    <dbReference type="NCBI Taxonomy" id="1232668"/>
    <lineage>
        <taxon>Bacteria</taxon>
        <taxon>Pseudomonadati</taxon>
        <taxon>Pseudomonadota</taxon>
        <taxon>Alphaproteobacteria</taxon>
        <taxon>Hyphomicrobiales</taxon>
        <taxon>Rhizobiaceae</taxon>
        <taxon>Rhizobium/Agrobacterium group</taxon>
        <taxon>Rhizobium</taxon>
    </lineage>
</organism>
<keyword evidence="2" id="KW-1185">Reference proteome</keyword>
<dbReference type="InterPro" id="IPR036866">
    <property type="entry name" value="RibonucZ/Hydroxyglut_hydro"/>
</dbReference>
<dbReference type="RefSeq" id="WP_302079871.1">
    <property type="nucleotide sequence ID" value="NZ_JAUKWQ010000018.1"/>
</dbReference>
<evidence type="ECO:0008006" key="3">
    <source>
        <dbReference type="Google" id="ProtNLM"/>
    </source>
</evidence>
<accession>A0ABT8T5C2</accession>
<dbReference type="Gene3D" id="3.60.15.10">
    <property type="entry name" value="Ribonuclease Z/Hydroxyacylglutathione hydrolase-like"/>
    <property type="match status" value="1"/>
</dbReference>
<reference evidence="1" key="2">
    <citation type="submission" date="2023-07" db="EMBL/GenBank/DDBJ databases">
        <authorList>
            <person name="Sun H."/>
        </authorList>
    </citation>
    <scope>NUCLEOTIDE SEQUENCE</scope>
    <source>
        <strain evidence="1">05753</strain>
    </source>
</reference>
<sequence>MQIDLNDKLMADEEGNEHIPIVDELVAKLPEVNGRPYLSCFVLTHPDLDHCRGFSDLLDRVDIGEIWHTPRIFREYEDTYKLSEDAQAFRAEAHRRADRSIEAGGDPGSGNRVRIIGYASELFEPGERYFGFPEHDFYTRPGNSIYMLDGVDVSGRFEAFIHAPFKASLADARNETSLAMQIAIGSGTGMRGLFLGDLSYPSVMQVFDETHRHGNEDKLQWNVLLAPHHCSKKVMYENNVLQQDVLDEFAASQLSPGYIVSSSNEFKGRNESGDNPPHRVARNRYEEIVNDGFVCTGEVSTPEEVRPIIFSSTAWGIELGGDGYVMSESAENTLLAAIAAAEGTDTPPATKVGFGCE</sequence>